<name>A0A0B7AHJ5_9EUPU</name>
<sequence>MNSVSAGDYEYDYMKTLKTPVHLVENRTLSESNDSQLEHSTVGGQKQRQMAYFCYCPKRCIVSQARKSNEFLFFLVILSCY</sequence>
<gene>
    <name evidence="1" type="primary">ORF115146</name>
</gene>
<evidence type="ECO:0000313" key="1">
    <source>
        <dbReference type="EMBL" id="CEK79390.1"/>
    </source>
</evidence>
<reference evidence="1" key="1">
    <citation type="submission" date="2014-12" db="EMBL/GenBank/DDBJ databases">
        <title>Insight into the proteome of Arion vulgaris.</title>
        <authorList>
            <person name="Aradska J."/>
            <person name="Bulat T."/>
            <person name="Smidak R."/>
            <person name="Sarate P."/>
            <person name="Gangsoo J."/>
            <person name="Sialana F."/>
            <person name="Bilban M."/>
            <person name="Lubec G."/>
        </authorList>
    </citation>
    <scope>NUCLEOTIDE SEQUENCE</scope>
    <source>
        <tissue evidence="1">Skin</tissue>
    </source>
</reference>
<accession>A0A0B7AHJ5</accession>
<protein>
    <submittedName>
        <fullName evidence="1">Uncharacterized protein</fullName>
    </submittedName>
</protein>
<organism evidence="1">
    <name type="scientific">Arion vulgaris</name>
    <dbReference type="NCBI Taxonomy" id="1028688"/>
    <lineage>
        <taxon>Eukaryota</taxon>
        <taxon>Metazoa</taxon>
        <taxon>Spiralia</taxon>
        <taxon>Lophotrochozoa</taxon>
        <taxon>Mollusca</taxon>
        <taxon>Gastropoda</taxon>
        <taxon>Heterobranchia</taxon>
        <taxon>Euthyneura</taxon>
        <taxon>Panpulmonata</taxon>
        <taxon>Eupulmonata</taxon>
        <taxon>Stylommatophora</taxon>
        <taxon>Helicina</taxon>
        <taxon>Arionoidea</taxon>
        <taxon>Arionidae</taxon>
        <taxon>Arion</taxon>
    </lineage>
</organism>
<dbReference type="EMBL" id="HACG01032525">
    <property type="protein sequence ID" value="CEK79390.1"/>
    <property type="molecule type" value="Transcribed_RNA"/>
</dbReference>
<dbReference type="AlphaFoldDB" id="A0A0B7AHJ5"/>
<proteinExistence type="predicted"/>